<dbReference type="RefSeq" id="WP_141318104.1">
    <property type="nucleotide sequence ID" value="NZ_BJOC01000013.1"/>
</dbReference>
<dbReference type="GO" id="GO:0003723">
    <property type="term" value="F:RNA binding"/>
    <property type="evidence" value="ECO:0007669"/>
    <property type="project" value="InterPro"/>
</dbReference>
<evidence type="ECO:0000313" key="8">
    <source>
        <dbReference type="Proteomes" id="UP000319812"/>
    </source>
</evidence>
<name>A0A4Y4F425_9GAMM</name>
<sequence length="326" mass="36121">MSFFRRLDENQPLTGRLAMSVEYDGSHYCGWQRLKHAPSIQGALERALSRVASAPVDLHASGRTDSGVHATRQILHFDPPAARSAKAWVFGGNANLPGDIAIRWVKPVDEAFHARFMALARRYRYVWLNQPTRPVLERANVTWCRDPLDAEAMNEAAQVLVGEHDFSSFRAAGCQSRTPWRHLHFIEVKRHGPYLVLDVQGNAFLHHMIRNIAGALMRVGRGEQGTDYLGRLLALQNRALGDITAPAHGLHFVDSIYDAAWDLPAEPLGPNLLALLGEWTGERPLPSIRPELLRGRSREEGLAFAAARAAAAEAQSHGDEQESADA</sequence>
<dbReference type="HAMAP" id="MF_00171">
    <property type="entry name" value="TruA"/>
    <property type="match status" value="1"/>
</dbReference>
<dbReference type="SUPFAM" id="SSF55120">
    <property type="entry name" value="Pseudouridine synthase"/>
    <property type="match status" value="1"/>
</dbReference>
<dbReference type="InterPro" id="IPR020103">
    <property type="entry name" value="PsdUridine_synth_cat_dom_sf"/>
</dbReference>
<evidence type="ECO:0000259" key="6">
    <source>
        <dbReference type="Pfam" id="PF01416"/>
    </source>
</evidence>
<dbReference type="AlphaFoldDB" id="A0A4Y4F425"/>
<comment type="function">
    <text evidence="4">Formation of pseudouridine at positions 38, 39 and 40 in the anticodon stem and loop of transfer RNAs.</text>
</comment>
<feature type="domain" description="Pseudouridine synthase I TruA alpha/beta" evidence="6">
    <location>
        <begin position="20"/>
        <end position="116"/>
    </location>
</feature>
<evidence type="ECO:0000256" key="4">
    <source>
        <dbReference type="HAMAP-Rule" id="MF_00171"/>
    </source>
</evidence>
<dbReference type="OrthoDB" id="9811823at2"/>
<evidence type="ECO:0000256" key="2">
    <source>
        <dbReference type="ARBA" id="ARBA00022694"/>
    </source>
</evidence>
<dbReference type="EMBL" id="BJOC01000013">
    <property type="protein sequence ID" value="GED21881.1"/>
    <property type="molecule type" value="Genomic_DNA"/>
</dbReference>
<comment type="subunit">
    <text evidence="4">Homodimer.</text>
</comment>
<dbReference type="InterPro" id="IPR020094">
    <property type="entry name" value="TruA/RsuA/RluB/E/F_N"/>
</dbReference>
<dbReference type="GO" id="GO:0160147">
    <property type="term" value="F:tRNA pseudouridine(38-40) synthase activity"/>
    <property type="evidence" value="ECO:0007669"/>
    <property type="project" value="UniProtKB-EC"/>
</dbReference>
<evidence type="ECO:0000256" key="1">
    <source>
        <dbReference type="ARBA" id="ARBA00009375"/>
    </source>
</evidence>
<keyword evidence="3 4" id="KW-0413">Isomerase</keyword>
<protein>
    <recommendedName>
        <fullName evidence="4">tRNA pseudouridine synthase A</fullName>
        <ecNumber evidence="4">5.4.99.12</ecNumber>
    </recommendedName>
    <alternativeName>
        <fullName evidence="4">tRNA pseudouridine(38-40) synthase</fullName>
    </alternativeName>
    <alternativeName>
        <fullName evidence="4">tRNA pseudouridylate synthase I</fullName>
    </alternativeName>
    <alternativeName>
        <fullName evidence="4">tRNA-uridine isomerase I</fullName>
    </alternativeName>
</protein>
<accession>A0A4Y4F425</accession>
<evidence type="ECO:0000313" key="7">
    <source>
        <dbReference type="EMBL" id="GED21881.1"/>
    </source>
</evidence>
<comment type="catalytic activity">
    <reaction evidence="4 5">
        <text>uridine(38/39/40) in tRNA = pseudouridine(38/39/40) in tRNA</text>
        <dbReference type="Rhea" id="RHEA:22376"/>
        <dbReference type="Rhea" id="RHEA-COMP:10085"/>
        <dbReference type="Rhea" id="RHEA-COMP:10087"/>
        <dbReference type="ChEBI" id="CHEBI:65314"/>
        <dbReference type="ChEBI" id="CHEBI:65315"/>
        <dbReference type="EC" id="5.4.99.12"/>
    </reaction>
</comment>
<evidence type="ECO:0000256" key="5">
    <source>
        <dbReference type="RuleBase" id="RU003792"/>
    </source>
</evidence>
<organism evidence="7 8">
    <name type="scientific">Halomonas halmophila</name>
    <dbReference type="NCBI Taxonomy" id="252"/>
    <lineage>
        <taxon>Bacteria</taxon>
        <taxon>Pseudomonadati</taxon>
        <taxon>Pseudomonadota</taxon>
        <taxon>Gammaproteobacteria</taxon>
        <taxon>Oceanospirillales</taxon>
        <taxon>Halomonadaceae</taxon>
        <taxon>Halomonas</taxon>
    </lineage>
</organism>
<comment type="caution">
    <text evidence="4">Lacks conserved residue(s) required for the propagation of feature annotation.</text>
</comment>
<proteinExistence type="inferred from homology"/>
<keyword evidence="8" id="KW-1185">Reference proteome</keyword>
<dbReference type="InterPro" id="IPR001406">
    <property type="entry name" value="PsdUridine_synth_TruA"/>
</dbReference>
<dbReference type="CDD" id="cd02570">
    <property type="entry name" value="PseudoU_synth_EcTruA"/>
    <property type="match status" value="1"/>
</dbReference>
<comment type="caution">
    <text evidence="7">The sequence shown here is derived from an EMBL/GenBank/DDBJ whole genome shotgun (WGS) entry which is preliminary data.</text>
</comment>
<evidence type="ECO:0000256" key="3">
    <source>
        <dbReference type="ARBA" id="ARBA00023235"/>
    </source>
</evidence>
<dbReference type="FunFam" id="3.30.70.580:FF:000001">
    <property type="entry name" value="tRNA pseudouridine synthase A"/>
    <property type="match status" value="1"/>
</dbReference>
<feature type="binding site" evidence="4">
    <location>
        <position position="123"/>
    </location>
    <ligand>
        <name>substrate</name>
    </ligand>
</feature>
<dbReference type="PANTHER" id="PTHR11142:SF0">
    <property type="entry name" value="TRNA PSEUDOURIDINE SYNTHASE-LIKE 1"/>
    <property type="match status" value="1"/>
</dbReference>
<dbReference type="InterPro" id="IPR020097">
    <property type="entry name" value="PsdUridine_synth_TruA_a/b_dom"/>
</dbReference>
<feature type="domain" description="Pseudouridine synthase I TruA alpha/beta" evidence="6">
    <location>
        <begin position="156"/>
        <end position="258"/>
    </location>
</feature>
<reference evidence="7 8" key="1">
    <citation type="submission" date="2019-06" db="EMBL/GenBank/DDBJ databases">
        <title>Whole genome shotgun sequence of Halomonas halmophila NBRC 15537.</title>
        <authorList>
            <person name="Hosoyama A."/>
            <person name="Uohara A."/>
            <person name="Ohji S."/>
            <person name="Ichikawa N."/>
        </authorList>
    </citation>
    <scope>NUCLEOTIDE SEQUENCE [LARGE SCALE GENOMIC DNA]</scope>
    <source>
        <strain evidence="7 8">NBRC 15537</strain>
    </source>
</reference>
<keyword evidence="2 4" id="KW-0819">tRNA processing</keyword>
<feature type="active site" description="Nucleophile" evidence="4">
    <location>
        <position position="65"/>
    </location>
</feature>
<dbReference type="EC" id="5.4.99.12" evidence="4"/>
<dbReference type="Proteomes" id="UP000319812">
    <property type="component" value="Unassembled WGS sequence"/>
</dbReference>
<gene>
    <name evidence="4 7" type="primary">truA</name>
    <name evidence="7" type="ORF">HHA01_08580</name>
</gene>
<dbReference type="GO" id="GO:0031119">
    <property type="term" value="P:tRNA pseudouridine synthesis"/>
    <property type="evidence" value="ECO:0007669"/>
    <property type="project" value="UniProtKB-UniRule"/>
</dbReference>
<dbReference type="Gene3D" id="3.30.70.660">
    <property type="entry name" value="Pseudouridine synthase I, catalytic domain, C-terminal subdomain"/>
    <property type="match status" value="1"/>
</dbReference>
<dbReference type="Gene3D" id="3.30.70.580">
    <property type="entry name" value="Pseudouridine synthase I, catalytic domain, N-terminal subdomain"/>
    <property type="match status" value="1"/>
</dbReference>
<dbReference type="NCBIfam" id="TIGR00071">
    <property type="entry name" value="hisT_truA"/>
    <property type="match status" value="1"/>
</dbReference>
<dbReference type="Pfam" id="PF01416">
    <property type="entry name" value="PseudoU_synth_1"/>
    <property type="match status" value="2"/>
</dbReference>
<comment type="similarity">
    <text evidence="1 4 5">Belongs to the tRNA pseudouridine synthase TruA family.</text>
</comment>
<dbReference type="PANTHER" id="PTHR11142">
    <property type="entry name" value="PSEUDOURIDYLATE SYNTHASE"/>
    <property type="match status" value="1"/>
</dbReference>
<dbReference type="InterPro" id="IPR020095">
    <property type="entry name" value="PsdUridine_synth_TruA_C"/>
</dbReference>